<dbReference type="EMBL" id="JMSN01000065">
    <property type="protein sequence ID" value="KDN42999.1"/>
    <property type="molecule type" value="Genomic_DNA"/>
</dbReference>
<dbReference type="PANTHER" id="PTHR13138">
    <property type="entry name" value="PROTEIN LIN1"/>
    <property type="match status" value="1"/>
</dbReference>
<keyword evidence="4" id="KW-1185">Reference proteome</keyword>
<protein>
    <recommendedName>
        <fullName evidence="2">GYF domain-containing protein</fullName>
    </recommendedName>
</protein>
<comment type="caution">
    <text evidence="3">The sequence shown here is derived from an EMBL/GenBank/DDBJ whole genome shotgun (WGS) entry which is preliminary data.</text>
</comment>
<dbReference type="AlphaFoldDB" id="A0A066VW10"/>
<dbReference type="InterPro" id="IPR039905">
    <property type="entry name" value="CD2BP2/Lin1"/>
</dbReference>
<feature type="compositionally biased region" description="Acidic residues" evidence="1">
    <location>
        <begin position="75"/>
        <end position="87"/>
    </location>
</feature>
<feature type="region of interest" description="Disordered" evidence="1">
    <location>
        <begin position="308"/>
        <end position="328"/>
    </location>
</feature>
<feature type="region of interest" description="Disordered" evidence="1">
    <location>
        <begin position="360"/>
        <end position="403"/>
    </location>
</feature>
<gene>
    <name evidence="3" type="ORF">K437DRAFT_257668</name>
</gene>
<accession>A0A066VW10</accession>
<reference evidence="3 4" key="1">
    <citation type="submission" date="2014-05" db="EMBL/GenBank/DDBJ databases">
        <title>Draft genome sequence of a rare smut relative, Tilletiaria anomala UBC 951.</title>
        <authorList>
            <consortium name="DOE Joint Genome Institute"/>
            <person name="Toome M."/>
            <person name="Kuo A."/>
            <person name="Henrissat B."/>
            <person name="Lipzen A."/>
            <person name="Tritt A."/>
            <person name="Yoshinaga Y."/>
            <person name="Zane M."/>
            <person name="Barry K."/>
            <person name="Grigoriev I.V."/>
            <person name="Spatafora J.W."/>
            <person name="Aimea M.C."/>
        </authorList>
    </citation>
    <scope>NUCLEOTIDE SEQUENCE [LARGE SCALE GENOMIC DNA]</scope>
    <source>
        <strain evidence="3 4">UBC 951</strain>
    </source>
</reference>
<feature type="compositionally biased region" description="Acidic residues" evidence="1">
    <location>
        <begin position="125"/>
        <end position="134"/>
    </location>
</feature>
<evidence type="ECO:0000259" key="2">
    <source>
        <dbReference type="PROSITE" id="PS50829"/>
    </source>
</evidence>
<evidence type="ECO:0000313" key="4">
    <source>
        <dbReference type="Proteomes" id="UP000027361"/>
    </source>
</evidence>
<feature type="region of interest" description="Disordered" evidence="1">
    <location>
        <begin position="448"/>
        <end position="493"/>
    </location>
</feature>
<feature type="domain" description="GYF" evidence="2">
    <location>
        <begin position="513"/>
        <end position="568"/>
    </location>
</feature>
<dbReference type="InterPro" id="IPR003169">
    <property type="entry name" value="GYF"/>
</dbReference>
<evidence type="ECO:0000256" key="1">
    <source>
        <dbReference type="SAM" id="MobiDB-lite"/>
    </source>
</evidence>
<feature type="compositionally biased region" description="Basic and acidic residues" evidence="1">
    <location>
        <begin position="162"/>
        <end position="177"/>
    </location>
</feature>
<feature type="compositionally biased region" description="Low complexity" evidence="1">
    <location>
        <begin position="9"/>
        <end position="21"/>
    </location>
</feature>
<dbReference type="InParanoid" id="A0A066VW10"/>
<feature type="compositionally biased region" description="Polar residues" evidence="1">
    <location>
        <begin position="22"/>
        <end position="32"/>
    </location>
</feature>
<dbReference type="STRING" id="1037660.A0A066VW10"/>
<dbReference type="PANTHER" id="PTHR13138:SF3">
    <property type="entry name" value="CD2 ANTIGEN CYTOPLASMIC TAIL-BINDING PROTEIN 2"/>
    <property type="match status" value="1"/>
</dbReference>
<proteinExistence type="predicted"/>
<feature type="compositionally biased region" description="Basic and acidic residues" evidence="1">
    <location>
        <begin position="384"/>
        <end position="393"/>
    </location>
</feature>
<dbReference type="GO" id="GO:0005682">
    <property type="term" value="C:U5 snRNP"/>
    <property type="evidence" value="ECO:0007669"/>
    <property type="project" value="InterPro"/>
</dbReference>
<feature type="compositionally biased region" description="Acidic residues" evidence="1">
    <location>
        <begin position="178"/>
        <end position="218"/>
    </location>
</feature>
<dbReference type="OrthoDB" id="331341at2759"/>
<dbReference type="FunCoup" id="A0A066VW10">
    <property type="interactions" value="551"/>
</dbReference>
<dbReference type="RefSeq" id="XP_013242236.1">
    <property type="nucleotide sequence ID" value="XM_013386782.1"/>
</dbReference>
<organism evidence="3 4">
    <name type="scientific">Tilletiaria anomala (strain ATCC 24038 / CBS 436.72 / UBC 951)</name>
    <dbReference type="NCBI Taxonomy" id="1037660"/>
    <lineage>
        <taxon>Eukaryota</taxon>
        <taxon>Fungi</taxon>
        <taxon>Dikarya</taxon>
        <taxon>Basidiomycota</taxon>
        <taxon>Ustilaginomycotina</taxon>
        <taxon>Exobasidiomycetes</taxon>
        <taxon>Georgefischeriales</taxon>
        <taxon>Tilletiariaceae</taxon>
        <taxon>Tilletiaria</taxon>
    </lineage>
</organism>
<name>A0A066VW10_TILAU</name>
<dbReference type="GeneID" id="25264751"/>
<feature type="compositionally biased region" description="Basic and acidic residues" evidence="1">
    <location>
        <begin position="309"/>
        <end position="328"/>
    </location>
</feature>
<dbReference type="HOGENOM" id="CLU_478319_0_0_1"/>
<dbReference type="PROSITE" id="PS50829">
    <property type="entry name" value="GYF"/>
    <property type="match status" value="1"/>
</dbReference>
<feature type="region of interest" description="Disordered" evidence="1">
    <location>
        <begin position="1"/>
        <end position="245"/>
    </location>
</feature>
<feature type="compositionally biased region" description="Basic residues" evidence="1">
    <location>
        <begin position="363"/>
        <end position="383"/>
    </location>
</feature>
<dbReference type="OMA" id="HENQRDP"/>
<evidence type="ECO:0000313" key="3">
    <source>
        <dbReference type="EMBL" id="KDN42999.1"/>
    </source>
</evidence>
<dbReference type="Proteomes" id="UP000027361">
    <property type="component" value="Unassembled WGS sequence"/>
</dbReference>
<sequence>MAPKRRADGPPSSSAHAPSTSNTFSNVGPSSDVSKRLRFATKTATSKGVSGLELDAPRTAAHYDRGLPQARVSQDVEDYTGDIELEEQDRKREQQGRKGRIITKMSDSESEDEDDGGGSGNAAVDDGDDDMFAADEDKSKEDASGRKKGNNYLKLGDIEGQEFGKRTRAPDKEKADLEAEAAESDDDIQDLDPDFELESSEGEENSDSEDDSGDGDGEEDKKGVEGSGSQTKIETPVAGADEPIVRLKKQSKMKLKKGMGYKIESFNMKAEMEAGRFDDEGNYIANAKDPHAEHDSWLQGNYTRKAIKAAKDAQRKRDAEERSKALKEQEMALSLPELQQRLVEHMQRGESVLETLQRLGKEAKKHKLTNKNKQSWRKNKSNGKGKEKEKAEESSAAMDTDEQRPSIAVLQAFEDVTAYSSSLMSEHGLINIYDDTYEGLLRAVKRSGKVPSDWDPASQRQEQVSGEAVDGAGPSVGDSSASLIGIPGQASTGDDARKFRYRWAPSYLAETAEASGQHVNPEIEMFGPFPLSDLKVWSQQGYFGSANERILLQETGGEGWKNWAETLGHS</sequence>
<feature type="compositionally biased region" description="Basic and acidic residues" evidence="1">
    <location>
        <begin position="135"/>
        <end position="145"/>
    </location>
</feature>